<gene>
    <name evidence="2" type="ORF">HJC23_009321</name>
</gene>
<feature type="region of interest" description="Disordered" evidence="1">
    <location>
        <begin position="283"/>
        <end position="309"/>
    </location>
</feature>
<feature type="region of interest" description="Disordered" evidence="1">
    <location>
        <begin position="867"/>
        <end position="950"/>
    </location>
</feature>
<dbReference type="Proteomes" id="UP001516023">
    <property type="component" value="Unassembled WGS sequence"/>
</dbReference>
<feature type="region of interest" description="Disordered" evidence="1">
    <location>
        <begin position="410"/>
        <end position="445"/>
    </location>
</feature>
<feature type="compositionally biased region" description="Basic and acidic residues" evidence="1">
    <location>
        <begin position="414"/>
        <end position="428"/>
    </location>
</feature>
<protein>
    <recommendedName>
        <fullName evidence="4">Calmodulin</fullName>
    </recommendedName>
</protein>
<feature type="compositionally biased region" description="Basic residues" evidence="1">
    <location>
        <begin position="210"/>
        <end position="219"/>
    </location>
</feature>
<name>A0ABD3QSW0_9STRA</name>
<evidence type="ECO:0008006" key="4">
    <source>
        <dbReference type="Google" id="ProtNLM"/>
    </source>
</evidence>
<feature type="region of interest" description="Disordered" evidence="1">
    <location>
        <begin position="358"/>
        <end position="378"/>
    </location>
</feature>
<dbReference type="EMBL" id="JABMIG020000014">
    <property type="protein sequence ID" value="KAL3803357.1"/>
    <property type="molecule type" value="Genomic_DNA"/>
</dbReference>
<proteinExistence type="predicted"/>
<comment type="caution">
    <text evidence="2">The sequence shown here is derived from an EMBL/GenBank/DDBJ whole genome shotgun (WGS) entry which is preliminary data.</text>
</comment>
<evidence type="ECO:0000256" key="1">
    <source>
        <dbReference type="SAM" id="MobiDB-lite"/>
    </source>
</evidence>
<feature type="compositionally biased region" description="Polar residues" evidence="1">
    <location>
        <begin position="932"/>
        <end position="945"/>
    </location>
</feature>
<evidence type="ECO:0000313" key="3">
    <source>
        <dbReference type="Proteomes" id="UP001516023"/>
    </source>
</evidence>
<reference evidence="2 3" key="1">
    <citation type="journal article" date="2020" name="G3 (Bethesda)">
        <title>Improved Reference Genome for Cyclotella cryptica CCMP332, a Model for Cell Wall Morphogenesis, Salinity Adaptation, and Lipid Production in Diatoms (Bacillariophyta).</title>
        <authorList>
            <person name="Roberts W.R."/>
            <person name="Downey K.M."/>
            <person name="Ruck E.C."/>
            <person name="Traller J.C."/>
            <person name="Alverson A.J."/>
        </authorList>
    </citation>
    <scope>NUCLEOTIDE SEQUENCE [LARGE SCALE GENOMIC DNA]</scope>
    <source>
        <strain evidence="2 3">CCMP332</strain>
    </source>
</reference>
<organism evidence="2 3">
    <name type="scientific">Cyclotella cryptica</name>
    <dbReference type="NCBI Taxonomy" id="29204"/>
    <lineage>
        <taxon>Eukaryota</taxon>
        <taxon>Sar</taxon>
        <taxon>Stramenopiles</taxon>
        <taxon>Ochrophyta</taxon>
        <taxon>Bacillariophyta</taxon>
        <taxon>Coscinodiscophyceae</taxon>
        <taxon>Thalassiosirophycidae</taxon>
        <taxon>Stephanodiscales</taxon>
        <taxon>Stephanodiscaceae</taxon>
        <taxon>Cyclotella</taxon>
    </lineage>
</organism>
<evidence type="ECO:0000313" key="2">
    <source>
        <dbReference type="EMBL" id="KAL3803357.1"/>
    </source>
</evidence>
<accession>A0ABD3QSW0</accession>
<sequence length="1914" mass="213411">MTVQTIWQATVVVLLCQPSSHGLKLKEKRREESGGGALIVHLSPSTIPEVVEIVNNKGKKALSFLAADYLIDTGDFTFDISEVTTYRLLCYAGPRLVVSQIHCAHQSKAIDKTILGPFSLVRHETDHQVICISFEDQVFHSFDLSSTPQPSDAEWIPVGQRGTYVQKKRISFGKTSSTSPPAASQNRFDSLAGNDDIEVQSSTISLPPKRTPHPSKKKSSTGSTSDTSNKGVSGSIDRESTEKGALQLDKEDEDGSTHSNNPPLIDNLPEPLKNIQISMFAPDWVDDGSEGDAAHSGDEKPPPKLNLQDIVPPATVATDSSTTAVSSLSYSSNPSAILDPKSGQNLLNVEIQIQPEKDNLERSYERQQASSDLTSPDCAHWPDTYAKAQGWYQSSSSYVFSLSPISEQQLQGRLDSRRSRARSDDADQKRRKSKRETTQDDKGPTSMYVTVNLYSTLPNIKSLLDSMNIDLRRSNVRVSLKSLQCWESSSKKMLCSVQSGLCVEGVRQLLLHRLKEMEKKLCRHGRLNTIDWYDTPLPPIHVTTRAIRELRLPKDPLEREELSFDPFPRSSRFAFFIEASEAAWTRLDPLLSMMTDTHDIAHTFGPSAFIMDVPPPNPMIERVRAHHKHARISMGYNIATTVIECSEVQLYDYEVKVKMAPIPILDSDGKPTGKEERPRPPYARTTIRKELQQLRVNGDQIFHTAVMTVANLACFMYHWLAQKGYCESTRSRLMRSFYIEKAQLAPQSSWDSSTLEAKSHFAGRSDTYLTDNAKYDPYLRKQLISQTEMKQTFVDMSDTVRKGLLQSLGYDPKEKGGEVGSKISGVSNLTGDCETRIREKNAEQAAEINTLRAQMQHLTQLIAGLSPQQGAPHLSGSGATRPQDEGGGTTGGHRESDRRFSYCGDDVTTSSSKASSTSDAQQGVGVKKRLASATSNGSNRTARQIKSQRRRDAWLNNQISTAMKRKYRAFLAGYDKFSTRCCPTDDDIVKEVRRQGREGDTHTASTQSALCTEQREMAHLIDLLKDGGVGFMPERKAGGWIRLMFENWNSLGISTHTWKIDRLNHLITSLQVDVIAGCESQCDWRLVPPHQQFLHLLAPGNTKSGIASNNVNERINRDQAGGTAIAAIGRLGDVVKTSGCDRTGLGRWSWIQLASGGVLHAIISGYLPCKPGKQARGRTVWEQHSRYFQARGDFRYPSTILIEDLTNQILEWRKAGEEVLLCIDSNQDVYTGPLAIALRQASIQMSCMIHQALGEQVPNSHFRGSGKLSTIFGTPGLLEGNAMCYPHWYGVGDHRVFLLELSANSLFGGEYPAIARPTSRQLTCKINRVRTNYCKALTRLVREHNMPVKLTRIQALSGMMSPSASQAIHDKWDQELGEFMSHAERKCTKFRNCSIEYSPTVGQWLRRRSVLKWLLRWHDGKVQDTRNMSRAARRAQIESPLTLTREDILARLQACLQEIFQLKSQAPALRRKHLKWRLSLARERGDDEAAQEILRISRNEARRLRQRNINRVVRTPQGRSVLSVSVDINGTDHHYSTQGEVEDACGQHLGERFSLGKRAPLDASHLRAVIGNLSDTEAAQRILDNNYDFSTDWDPATVDLLKAAARIRLELGAIEQTSTSVTAEDFRSFWATCKENTSSSKSGRHFGHYRAMSSDDLLTSLQVMSINIAASRGTPLSRWRQGVTVLLEKIAGNTRIDKLRAICLLEADFNWWLKATFAKKMIHRMSTKANTLHKTCAISSNDAANCYDAVNHAAGSFALQAMRVPLNFVKCYLICIQLMRFYLKTGFGMATDSYGGTKLCPYMGLAQGSGAAPAAWTAISTVMVEAYKAKGFGAYFKSGWSCLLLTLAALLYVDDTDLLHMSQEDETSKKPSLNTRKLPPRIGPNSFNRQAATLNQRNVTGTCFLTSFAMEWPI</sequence>
<feature type="compositionally biased region" description="Low complexity" evidence="1">
    <location>
        <begin position="908"/>
        <end position="918"/>
    </location>
</feature>
<feature type="compositionally biased region" description="Basic and acidic residues" evidence="1">
    <location>
        <begin position="292"/>
        <end position="302"/>
    </location>
</feature>
<keyword evidence="3" id="KW-1185">Reference proteome</keyword>
<feature type="region of interest" description="Disordered" evidence="1">
    <location>
        <begin position="200"/>
        <end position="269"/>
    </location>
</feature>